<protein>
    <submittedName>
        <fullName evidence="3">PepSY domain-containing protein</fullName>
    </submittedName>
</protein>
<organism evidence="3 4">
    <name type="scientific">Methylopila musalis</name>
    <dbReference type="NCBI Taxonomy" id="1134781"/>
    <lineage>
        <taxon>Bacteria</taxon>
        <taxon>Pseudomonadati</taxon>
        <taxon>Pseudomonadota</taxon>
        <taxon>Alphaproteobacteria</taxon>
        <taxon>Hyphomicrobiales</taxon>
        <taxon>Methylopilaceae</taxon>
        <taxon>Methylopila</taxon>
    </lineage>
</organism>
<dbReference type="EMBL" id="JBHTMX010000242">
    <property type="protein sequence ID" value="MFD1333497.1"/>
    <property type="molecule type" value="Genomic_DNA"/>
</dbReference>
<gene>
    <name evidence="3" type="ORF">ACFQ4O_15965</name>
</gene>
<name>A0ABW3ZCE5_9HYPH</name>
<feature type="signal peptide" evidence="1">
    <location>
        <begin position="1"/>
        <end position="22"/>
    </location>
</feature>
<comment type="caution">
    <text evidence="3">The sequence shown here is derived from an EMBL/GenBank/DDBJ whole genome shotgun (WGS) entry which is preliminary data.</text>
</comment>
<proteinExistence type="predicted"/>
<reference evidence="4" key="1">
    <citation type="journal article" date="2019" name="Int. J. Syst. Evol. Microbiol.">
        <title>The Global Catalogue of Microorganisms (GCM) 10K type strain sequencing project: providing services to taxonomists for standard genome sequencing and annotation.</title>
        <authorList>
            <consortium name="The Broad Institute Genomics Platform"/>
            <consortium name="The Broad Institute Genome Sequencing Center for Infectious Disease"/>
            <person name="Wu L."/>
            <person name="Ma J."/>
        </authorList>
    </citation>
    <scope>NUCLEOTIDE SEQUENCE [LARGE SCALE GENOMIC DNA]</scope>
    <source>
        <strain evidence="4">CCUG 61696</strain>
    </source>
</reference>
<feature type="domain" description="PepSY" evidence="2">
    <location>
        <begin position="7"/>
        <end position="82"/>
    </location>
</feature>
<feature type="chain" id="PRO_5047422951" evidence="1">
    <location>
        <begin position="23"/>
        <end position="86"/>
    </location>
</feature>
<dbReference type="InterPro" id="IPR025711">
    <property type="entry name" value="PepSY"/>
</dbReference>
<keyword evidence="1" id="KW-0732">Signal</keyword>
<dbReference type="Gene3D" id="3.10.450.40">
    <property type="match status" value="1"/>
</dbReference>
<evidence type="ECO:0000259" key="2">
    <source>
        <dbReference type="Pfam" id="PF13670"/>
    </source>
</evidence>
<evidence type="ECO:0000256" key="1">
    <source>
        <dbReference type="SAM" id="SignalP"/>
    </source>
</evidence>
<dbReference type="RefSeq" id="WP_378777103.1">
    <property type="nucleotide sequence ID" value="NZ_JBHTMX010000242.1"/>
</dbReference>
<evidence type="ECO:0000313" key="4">
    <source>
        <dbReference type="Proteomes" id="UP001597171"/>
    </source>
</evidence>
<evidence type="ECO:0000313" key="3">
    <source>
        <dbReference type="EMBL" id="MFD1333497.1"/>
    </source>
</evidence>
<accession>A0ABW3ZCE5</accession>
<sequence>MRTMPAFAVAAALALTAAPAFADSIGPGWISIDQALQKARDAGYADISHIEADDGRWEVKGVKNSQTMEFDIDPKTGAISNERRDD</sequence>
<dbReference type="Proteomes" id="UP001597171">
    <property type="component" value="Unassembled WGS sequence"/>
</dbReference>
<keyword evidence="4" id="KW-1185">Reference proteome</keyword>
<dbReference type="Pfam" id="PF13670">
    <property type="entry name" value="PepSY_2"/>
    <property type="match status" value="1"/>
</dbReference>